<evidence type="ECO:0000256" key="1">
    <source>
        <dbReference type="SAM" id="SignalP"/>
    </source>
</evidence>
<feature type="chain" id="PRO_5005467162" description="Tail specific protease domain-containing protein" evidence="1">
    <location>
        <begin position="26"/>
        <end position="741"/>
    </location>
</feature>
<dbReference type="Gene3D" id="3.90.226.10">
    <property type="entry name" value="2-enoyl-CoA Hydratase, Chain A, domain 1"/>
    <property type="match status" value="1"/>
</dbReference>
<name>A0A0K1QCE6_9BACT</name>
<organism evidence="2 3">
    <name type="scientific">Labilithrix luteola</name>
    <dbReference type="NCBI Taxonomy" id="1391654"/>
    <lineage>
        <taxon>Bacteria</taxon>
        <taxon>Pseudomonadati</taxon>
        <taxon>Myxococcota</taxon>
        <taxon>Polyangia</taxon>
        <taxon>Polyangiales</taxon>
        <taxon>Labilitrichaceae</taxon>
        <taxon>Labilithrix</taxon>
    </lineage>
</organism>
<dbReference type="RefSeq" id="WP_146654197.1">
    <property type="nucleotide sequence ID" value="NZ_CP012333.1"/>
</dbReference>
<sequence length="741" mass="78588">MKRLGVASGFLVLFAVLARPGVADAAATFDPSVSGLRLARDADALMTYDFETGDGLVGASLVAWDKSGGGPRAMKTKVITSGADVADLLTAGGDDAVEGAHAIRLTNGQGFALTDPNLLARLKDGRFEVTVWVRSDGTLPQFQVVYGKDPATALAGYQQFASVRGIRTGRETSDGWAEYTTGPVDGSVWTIPVVAITVAPSFSASATDSFLVDAFEVRKVDGSPTAKMACTQQNVDAVCGAEGECFFGHCVPSSVTWGVLPSLKQRRDIAERWITFATRIIGDRNAMRNGVEIFTPGARALAESAASSRQFFGGMNRLVNLLRDNHTSFGFPASYFTNFSPQVTYETSSTLGACFGVVEKDLLGGGLGFAVFDSVENPLTGTPLKRGDVIIAIDGRDPKAWIDDVWPYNATAFPNDPRSDWGPVANSLSRLMAMRASNVTIARCASSKSCADGERETMTIDLASVLYKGVVEGVPDGISQSLYCTPRFSETVANGCGPDGSGEDPICTGPGTVGETRIQFDGFVGQNKWKTSFTTIFSASPTAVMMDARSGHGGYYDALEHLYNLLRGTSEPAGVMSLGRGTFDMTDPTWLFTRLGGCTEQTASNQWECYQGNGVGFFSTVAAPPGEKTRIAWLNTSDVSANDFMPRLLKGRSRVQIFGPHPTSGAFGAITSLPSLWTGWAGGSLQVQDSRFAGDLEGAEAARWESGHGVEPDVVVAQKLSDAISGVDTIVQTATAWLAPQ</sequence>
<dbReference type="Proteomes" id="UP000064967">
    <property type="component" value="Chromosome"/>
</dbReference>
<evidence type="ECO:0008006" key="4">
    <source>
        <dbReference type="Google" id="ProtNLM"/>
    </source>
</evidence>
<keyword evidence="3" id="KW-1185">Reference proteome</keyword>
<protein>
    <recommendedName>
        <fullName evidence="4">Tail specific protease domain-containing protein</fullName>
    </recommendedName>
</protein>
<reference evidence="2 3" key="1">
    <citation type="submission" date="2015-08" db="EMBL/GenBank/DDBJ databases">
        <authorList>
            <person name="Babu N.S."/>
            <person name="Beckwith C.J."/>
            <person name="Beseler K.G."/>
            <person name="Brison A."/>
            <person name="Carone J.V."/>
            <person name="Caskin T.P."/>
            <person name="Diamond M."/>
            <person name="Durham M.E."/>
            <person name="Foxe J.M."/>
            <person name="Go M."/>
            <person name="Henderson B.A."/>
            <person name="Jones I.B."/>
            <person name="McGettigan J.A."/>
            <person name="Micheletti S.J."/>
            <person name="Nasrallah M.E."/>
            <person name="Ortiz D."/>
            <person name="Piller C.R."/>
            <person name="Privatt S.R."/>
            <person name="Schneider S.L."/>
            <person name="Sharp S."/>
            <person name="Smith T.C."/>
            <person name="Stanton J.D."/>
            <person name="Ullery H.E."/>
            <person name="Wilson R.J."/>
            <person name="Serrano M.G."/>
            <person name="Buck G."/>
            <person name="Lee V."/>
            <person name="Wang Y."/>
            <person name="Carvalho R."/>
            <person name="Voegtly L."/>
            <person name="Shi R."/>
            <person name="Duckworth R."/>
            <person name="Johnson A."/>
            <person name="Loviza R."/>
            <person name="Walstead R."/>
            <person name="Shah Z."/>
            <person name="Kiflezghi M."/>
            <person name="Wade K."/>
            <person name="Ball S.L."/>
            <person name="Bradley K.W."/>
            <person name="Asai D.J."/>
            <person name="Bowman C.A."/>
            <person name="Russell D.A."/>
            <person name="Pope W.H."/>
            <person name="Jacobs-Sera D."/>
            <person name="Hendrix R.W."/>
            <person name="Hatfull G.F."/>
        </authorList>
    </citation>
    <scope>NUCLEOTIDE SEQUENCE [LARGE SCALE GENOMIC DNA]</scope>
    <source>
        <strain evidence="2 3">DSM 27648</strain>
    </source>
</reference>
<dbReference type="SUPFAM" id="SSF52096">
    <property type="entry name" value="ClpP/crotonase"/>
    <property type="match status" value="1"/>
</dbReference>
<proteinExistence type="predicted"/>
<dbReference type="InterPro" id="IPR029045">
    <property type="entry name" value="ClpP/crotonase-like_dom_sf"/>
</dbReference>
<feature type="signal peptide" evidence="1">
    <location>
        <begin position="1"/>
        <end position="25"/>
    </location>
</feature>
<dbReference type="STRING" id="1391654.AKJ09_10082"/>
<dbReference type="EMBL" id="CP012333">
    <property type="protein sequence ID" value="AKV03419.1"/>
    <property type="molecule type" value="Genomic_DNA"/>
</dbReference>
<evidence type="ECO:0000313" key="3">
    <source>
        <dbReference type="Proteomes" id="UP000064967"/>
    </source>
</evidence>
<evidence type="ECO:0000313" key="2">
    <source>
        <dbReference type="EMBL" id="AKV03419.1"/>
    </source>
</evidence>
<keyword evidence="1" id="KW-0732">Signal</keyword>
<dbReference type="AlphaFoldDB" id="A0A0K1QCE6"/>
<accession>A0A0K1QCE6</accession>
<dbReference type="KEGG" id="llu:AKJ09_10082"/>
<gene>
    <name evidence="2" type="ORF">AKJ09_10082</name>
</gene>